<dbReference type="InterPro" id="IPR002797">
    <property type="entry name" value="Polysacc_synth"/>
</dbReference>
<keyword evidence="3 6" id="KW-0812">Transmembrane</keyword>
<evidence type="ECO:0000256" key="6">
    <source>
        <dbReference type="SAM" id="Phobius"/>
    </source>
</evidence>
<dbReference type="RefSeq" id="WP_055263929.1">
    <property type="nucleotide sequence ID" value="NZ_CYXV01000015.1"/>
</dbReference>
<dbReference type="PANTHER" id="PTHR30250">
    <property type="entry name" value="PST FAMILY PREDICTED COLANIC ACID TRANSPORTER"/>
    <property type="match status" value="1"/>
</dbReference>
<organism evidence="7 8">
    <name type="scientific">Roseburia faecis</name>
    <dbReference type="NCBI Taxonomy" id="301302"/>
    <lineage>
        <taxon>Bacteria</taxon>
        <taxon>Bacillati</taxon>
        <taxon>Bacillota</taxon>
        <taxon>Clostridia</taxon>
        <taxon>Lachnospirales</taxon>
        <taxon>Lachnospiraceae</taxon>
        <taxon>Roseburia</taxon>
    </lineage>
</organism>
<feature type="transmembrane region" description="Helical" evidence="6">
    <location>
        <begin position="85"/>
        <end position="104"/>
    </location>
</feature>
<accession>A0A173UNS6</accession>
<feature type="transmembrane region" description="Helical" evidence="6">
    <location>
        <begin position="291"/>
        <end position="315"/>
    </location>
</feature>
<feature type="transmembrane region" description="Helical" evidence="6">
    <location>
        <begin position="353"/>
        <end position="374"/>
    </location>
</feature>
<dbReference type="PANTHER" id="PTHR30250:SF11">
    <property type="entry name" value="O-ANTIGEN TRANSPORTER-RELATED"/>
    <property type="match status" value="1"/>
</dbReference>
<evidence type="ECO:0000256" key="3">
    <source>
        <dbReference type="ARBA" id="ARBA00022692"/>
    </source>
</evidence>
<keyword evidence="5 6" id="KW-0472">Membrane</keyword>
<evidence type="ECO:0000256" key="4">
    <source>
        <dbReference type="ARBA" id="ARBA00022989"/>
    </source>
</evidence>
<dbReference type="AlphaFoldDB" id="A0A173UNS6"/>
<dbReference type="GO" id="GO:0005886">
    <property type="term" value="C:plasma membrane"/>
    <property type="evidence" value="ECO:0007669"/>
    <property type="project" value="UniProtKB-SubCell"/>
</dbReference>
<comment type="subcellular location">
    <subcellularLocation>
        <location evidence="1">Cell membrane</location>
        <topology evidence="1">Multi-pass membrane protein</topology>
    </subcellularLocation>
</comment>
<dbReference type="EMBL" id="CYXV01000015">
    <property type="protein sequence ID" value="CUN15238.1"/>
    <property type="molecule type" value="Genomic_DNA"/>
</dbReference>
<protein>
    <submittedName>
        <fullName evidence="7">Polysaccharide biosynthesis protein</fullName>
    </submittedName>
</protein>
<feature type="transmembrane region" description="Helical" evidence="6">
    <location>
        <begin position="49"/>
        <end position="73"/>
    </location>
</feature>
<reference evidence="7 8" key="1">
    <citation type="submission" date="2015-09" db="EMBL/GenBank/DDBJ databases">
        <authorList>
            <consortium name="Pathogen Informatics"/>
        </authorList>
    </citation>
    <scope>NUCLEOTIDE SEQUENCE [LARGE SCALE GENOMIC DNA]</scope>
    <source>
        <strain evidence="7 8">2789STDY5608863</strain>
    </source>
</reference>
<evidence type="ECO:0000313" key="7">
    <source>
        <dbReference type="EMBL" id="CUN15238.1"/>
    </source>
</evidence>
<gene>
    <name evidence="7" type="ORF">ERS852420_03052</name>
</gene>
<dbReference type="Proteomes" id="UP000095495">
    <property type="component" value="Unassembled WGS sequence"/>
</dbReference>
<feature type="transmembrane region" description="Helical" evidence="6">
    <location>
        <begin position="12"/>
        <end position="37"/>
    </location>
</feature>
<keyword evidence="2" id="KW-1003">Cell membrane</keyword>
<dbReference type="Pfam" id="PF01943">
    <property type="entry name" value="Polysacc_synt"/>
    <property type="match status" value="1"/>
</dbReference>
<name>A0A173UNS6_9FIRM</name>
<proteinExistence type="predicted"/>
<evidence type="ECO:0000256" key="5">
    <source>
        <dbReference type="ARBA" id="ARBA00023136"/>
    </source>
</evidence>
<feature type="transmembrane region" description="Helical" evidence="6">
    <location>
        <begin position="437"/>
        <end position="459"/>
    </location>
</feature>
<feature type="transmembrane region" description="Helical" evidence="6">
    <location>
        <begin position="380"/>
        <end position="399"/>
    </location>
</feature>
<feature type="transmembrane region" description="Helical" evidence="6">
    <location>
        <begin position="170"/>
        <end position="189"/>
    </location>
</feature>
<keyword evidence="4 6" id="KW-1133">Transmembrane helix</keyword>
<evidence type="ECO:0000256" key="2">
    <source>
        <dbReference type="ARBA" id="ARBA00022475"/>
    </source>
</evidence>
<feature type="transmembrane region" description="Helical" evidence="6">
    <location>
        <begin position="411"/>
        <end position="431"/>
    </location>
</feature>
<sequence length="468" mass="52546">MAKNKEKDLVRNTLLFTVGNAGAKLLMLIIVPLYTYYVSTEQMGQFDLVNTYVGLFSPLACLALHEGLYRWLLDTNTKDKDVLRTGLLTSFITVAGFDIIAWIFLKIINYSYRSEFILLVTAAAFYTIAQFITRGLRNNKIYAVQGIIYSLALILCNLALVIWLRLQARGLLLSMAIAYIVAIAFMVAVQHLARDYVIPGNVDRDLAEDLIKYSLPIVPNNIAWWFVSASNRIVINWGMGDAANGIYAISMKFPTLVNMLSTFFYQAWQEQAISEYDSKERDAYYTKIFNIYFKVLLAGIIALLPITKFIIVYFMDSSYHDAYLFVGLLYLSSVFNAFAGFYGTGYLSTKKTIGALTTTMWGAIANAVLTAILINTAGLYAAAFGSMVGNAIIWMTRIVQTRKYFNIKIEWTKFIFLLVLCAAMIVAVNVAGLIAMIALEVIACVFFLLVNKDLIVLVIGQITKRMKK</sequence>
<evidence type="ECO:0000313" key="8">
    <source>
        <dbReference type="Proteomes" id="UP000095495"/>
    </source>
</evidence>
<dbReference type="InterPro" id="IPR050833">
    <property type="entry name" value="Poly_Biosynth_Transport"/>
</dbReference>
<feature type="transmembrane region" description="Helical" evidence="6">
    <location>
        <begin position="141"/>
        <end position="164"/>
    </location>
</feature>
<evidence type="ECO:0000256" key="1">
    <source>
        <dbReference type="ARBA" id="ARBA00004651"/>
    </source>
</evidence>
<feature type="transmembrane region" description="Helical" evidence="6">
    <location>
        <begin position="110"/>
        <end position="129"/>
    </location>
</feature>
<feature type="transmembrane region" description="Helical" evidence="6">
    <location>
        <begin position="321"/>
        <end position="341"/>
    </location>
</feature>